<evidence type="ECO:0000256" key="13">
    <source>
        <dbReference type="NCBIfam" id="TIGR04265"/>
    </source>
</evidence>
<keyword evidence="2 12" id="KW-1003">Cell membrane</keyword>
<evidence type="ECO:0000256" key="1">
    <source>
        <dbReference type="ARBA" id="ARBA00004651"/>
    </source>
</evidence>
<dbReference type="SUPFAM" id="SSF56024">
    <property type="entry name" value="Phospholipase D/nuclease"/>
    <property type="match status" value="2"/>
</dbReference>
<organism evidence="15 16">
    <name type="scientific">Fodinisporobacter ferrooxydans</name>
    <dbReference type="NCBI Taxonomy" id="2901836"/>
    <lineage>
        <taxon>Bacteria</taxon>
        <taxon>Bacillati</taxon>
        <taxon>Bacillota</taxon>
        <taxon>Bacilli</taxon>
        <taxon>Bacillales</taxon>
        <taxon>Alicyclobacillaceae</taxon>
        <taxon>Fodinisporobacter</taxon>
    </lineage>
</organism>
<evidence type="ECO:0000256" key="10">
    <source>
        <dbReference type="ARBA" id="ARBA00023209"/>
    </source>
</evidence>
<dbReference type="InterPro" id="IPR001736">
    <property type="entry name" value="PLipase_D/transphosphatidylase"/>
</dbReference>
<evidence type="ECO:0000259" key="14">
    <source>
        <dbReference type="PROSITE" id="PS50035"/>
    </source>
</evidence>
<dbReference type="CDD" id="cd09110">
    <property type="entry name" value="PLDc_CLS_1"/>
    <property type="match status" value="1"/>
</dbReference>
<dbReference type="PANTHER" id="PTHR21248">
    <property type="entry name" value="CARDIOLIPIN SYNTHASE"/>
    <property type="match status" value="1"/>
</dbReference>
<comment type="subcellular location">
    <subcellularLocation>
        <location evidence="1 12">Cell membrane</location>
        <topology evidence="1 12">Multi-pass membrane protein</topology>
    </subcellularLocation>
</comment>
<evidence type="ECO:0000256" key="5">
    <source>
        <dbReference type="ARBA" id="ARBA00022692"/>
    </source>
</evidence>
<keyword evidence="4 12" id="KW-0808">Transferase</keyword>
<feature type="active site" evidence="12">
    <location>
        <position position="420"/>
    </location>
</feature>
<evidence type="ECO:0000256" key="3">
    <source>
        <dbReference type="ARBA" id="ARBA00022516"/>
    </source>
</evidence>
<dbReference type="Pfam" id="PF13396">
    <property type="entry name" value="PLDc_N"/>
    <property type="match status" value="1"/>
</dbReference>
<dbReference type="CDD" id="cd09112">
    <property type="entry name" value="PLDc_CLS_2"/>
    <property type="match status" value="1"/>
</dbReference>
<dbReference type="InterPro" id="IPR022924">
    <property type="entry name" value="Cardiolipin_synthase"/>
</dbReference>
<comment type="similarity">
    <text evidence="12">Belongs to the phospholipase D family. Cardiolipin synthase subfamily.</text>
</comment>
<keyword evidence="11 12" id="KW-1208">Phospholipid metabolism</keyword>
<feature type="domain" description="PLD phosphodiesterase" evidence="14">
    <location>
        <begin position="413"/>
        <end position="440"/>
    </location>
</feature>
<name>A0ABY4CGJ4_9BACL</name>
<feature type="active site" evidence="12">
    <location>
        <position position="247"/>
    </location>
</feature>
<evidence type="ECO:0000313" key="15">
    <source>
        <dbReference type="EMBL" id="UOF89484.1"/>
    </source>
</evidence>
<comment type="function">
    <text evidence="12">Catalyzes the reversible phosphatidyl group transfer from one phosphatidylglycerol molecule to another to form cardiolipin (CL) (diphosphatidylglycerol) and glycerol.</text>
</comment>
<evidence type="ECO:0000256" key="11">
    <source>
        <dbReference type="ARBA" id="ARBA00023264"/>
    </source>
</evidence>
<keyword evidence="7 12" id="KW-1133">Transmembrane helix</keyword>
<accession>A0ABY4CGJ4</accession>
<keyword evidence="8 12" id="KW-0443">Lipid metabolism</keyword>
<evidence type="ECO:0000256" key="4">
    <source>
        <dbReference type="ARBA" id="ARBA00022679"/>
    </source>
</evidence>
<feature type="active site" evidence="12">
    <location>
        <position position="240"/>
    </location>
</feature>
<evidence type="ECO:0000256" key="6">
    <source>
        <dbReference type="ARBA" id="ARBA00022737"/>
    </source>
</evidence>
<dbReference type="PROSITE" id="PS50035">
    <property type="entry name" value="PLD"/>
    <property type="match status" value="2"/>
</dbReference>
<feature type="active site" evidence="12">
    <location>
        <position position="242"/>
    </location>
</feature>
<dbReference type="EC" id="2.7.8.-" evidence="12 13"/>
<proteinExistence type="inferred from homology"/>
<dbReference type="SMART" id="SM00155">
    <property type="entry name" value="PLDc"/>
    <property type="match status" value="2"/>
</dbReference>
<dbReference type="EMBL" id="CP089291">
    <property type="protein sequence ID" value="UOF89484.1"/>
    <property type="molecule type" value="Genomic_DNA"/>
</dbReference>
<feature type="transmembrane region" description="Helical" evidence="12">
    <location>
        <begin position="7"/>
        <end position="26"/>
    </location>
</feature>
<keyword evidence="9 12" id="KW-0472">Membrane</keyword>
<dbReference type="RefSeq" id="WP_347436174.1">
    <property type="nucleotide sequence ID" value="NZ_CP089291.1"/>
</dbReference>
<evidence type="ECO:0000313" key="16">
    <source>
        <dbReference type="Proteomes" id="UP000830167"/>
    </source>
</evidence>
<gene>
    <name evidence="15" type="primary">cls</name>
    <name evidence="15" type="ORF">LSG31_16530</name>
</gene>
<keyword evidence="16" id="KW-1185">Reference proteome</keyword>
<dbReference type="Pfam" id="PF13091">
    <property type="entry name" value="PLDc_2"/>
    <property type="match status" value="2"/>
</dbReference>
<evidence type="ECO:0000256" key="2">
    <source>
        <dbReference type="ARBA" id="ARBA00022475"/>
    </source>
</evidence>
<reference evidence="15" key="1">
    <citation type="submission" date="2021-12" db="EMBL/GenBank/DDBJ databases">
        <title>Alicyclobacillaceae gen. nov., sp. nov., isolated from chalcocite enrichment system.</title>
        <authorList>
            <person name="Jiang Z."/>
        </authorList>
    </citation>
    <scope>NUCLEOTIDE SEQUENCE</scope>
    <source>
        <strain evidence="15">MYW30-H2</strain>
    </source>
</reference>
<dbReference type="InterPro" id="IPR027379">
    <property type="entry name" value="CLS_N"/>
</dbReference>
<keyword evidence="10 12" id="KW-0594">Phospholipid biosynthesis</keyword>
<feature type="transmembrane region" description="Helical" evidence="12">
    <location>
        <begin position="60"/>
        <end position="80"/>
    </location>
</feature>
<keyword evidence="6" id="KW-0677">Repeat</keyword>
<dbReference type="Gene3D" id="3.30.870.10">
    <property type="entry name" value="Endonuclease Chain A"/>
    <property type="match status" value="2"/>
</dbReference>
<dbReference type="InterPro" id="IPR030874">
    <property type="entry name" value="Cardiolipin_synth_Firmi"/>
</dbReference>
<keyword evidence="3 12" id="KW-0444">Lipid biosynthesis</keyword>
<comment type="catalytic activity">
    <reaction evidence="12">
        <text>2 a 1,2-diacyl-sn-glycero-3-phospho-(1'-sn-glycerol) = a cardiolipin + glycerol</text>
        <dbReference type="Rhea" id="RHEA:31451"/>
        <dbReference type="ChEBI" id="CHEBI:17754"/>
        <dbReference type="ChEBI" id="CHEBI:62237"/>
        <dbReference type="ChEBI" id="CHEBI:64716"/>
    </reaction>
</comment>
<feature type="transmembrane region" description="Helical" evidence="12">
    <location>
        <begin position="32"/>
        <end position="51"/>
    </location>
</feature>
<evidence type="ECO:0000256" key="8">
    <source>
        <dbReference type="ARBA" id="ARBA00023098"/>
    </source>
</evidence>
<feature type="active site" evidence="12">
    <location>
        <position position="418"/>
    </location>
</feature>
<evidence type="ECO:0000256" key="9">
    <source>
        <dbReference type="ARBA" id="ARBA00023136"/>
    </source>
</evidence>
<protein>
    <recommendedName>
        <fullName evidence="12 13">Cardiolipin synthase</fullName>
        <shortName evidence="12">CL synthase</shortName>
        <ecNumber evidence="12 13">2.7.8.-</ecNumber>
    </recommendedName>
</protein>
<evidence type="ECO:0000256" key="7">
    <source>
        <dbReference type="ARBA" id="ARBA00022989"/>
    </source>
</evidence>
<feature type="active site" evidence="12">
    <location>
        <position position="425"/>
    </location>
</feature>
<dbReference type="NCBIfam" id="TIGR04265">
    <property type="entry name" value="bac_cardiolipin"/>
    <property type="match status" value="1"/>
</dbReference>
<dbReference type="HAMAP" id="MF_01916">
    <property type="entry name" value="Cardiolipin_synth_Cls"/>
    <property type="match status" value="1"/>
</dbReference>
<dbReference type="InterPro" id="IPR025202">
    <property type="entry name" value="PLD-like_dom"/>
</dbReference>
<evidence type="ECO:0000256" key="12">
    <source>
        <dbReference type="HAMAP-Rule" id="MF_01916"/>
    </source>
</evidence>
<feature type="domain" description="PLD phosphodiesterase" evidence="14">
    <location>
        <begin position="235"/>
        <end position="262"/>
    </location>
</feature>
<keyword evidence="5 12" id="KW-0812">Transmembrane</keyword>
<sequence length="500" mass="58044">MKKHTFALTLLWFVFWGISILFNHFWNGWHIGIINLSFTILASLISLVIIYENRDPSRTITWLTALSINPIIGFLFYLLFGRSYRKKNIFAQKLEFDKRYFERGQKELASQFYTLSNYKKILKLSHNIGEFPISFHTNTKVLTNGQETFPAILSELKQAAHHIHLEYYIIRDDEIGNVIKDVLIEKAKAGVEIRVLYDWVGCFQLSDTYISDLRKYGVKVEPFLPVTFRLFNNRINFRNHRKIIVIDGKKGFVGGLNIGDEYLGKDKQLGFWRDTHLFLEGECVASLQTIFFQDWMYATKESFDFQRYFPRFPSTQETFGGVQIAAGGPDKEWESIKNLFFSMITSAKESIWLASPYFVPDPDVLSALKIAALSGLDVRILFPAKPDKKIVFYASHSYFEELLKAGVKLYEYQKGFIHSKILIVDNVLSSVGTSNIDMRSFHLNFEVNVFLYETESTQQLVENHKIDELDSKELTFAAFSERSFKDRTFESFARLLSPLL</sequence>
<dbReference type="Proteomes" id="UP000830167">
    <property type="component" value="Chromosome"/>
</dbReference>
<dbReference type="PANTHER" id="PTHR21248:SF20">
    <property type="entry name" value="CARDIOLIPIN SYNTHASE YWIE-RELATED"/>
    <property type="match status" value="1"/>
</dbReference>